<dbReference type="Gene3D" id="1.20.1250.20">
    <property type="entry name" value="MFS general substrate transporter like domains"/>
    <property type="match status" value="1"/>
</dbReference>
<keyword evidence="5 6" id="KW-0472">Membrane</keyword>
<evidence type="ECO:0000313" key="7">
    <source>
        <dbReference type="EMBL" id="KAK9123546.1"/>
    </source>
</evidence>
<feature type="transmembrane region" description="Helical" evidence="6">
    <location>
        <begin position="102"/>
        <end position="128"/>
    </location>
</feature>
<sequence length="306" mass="33148">MADAFQPPAVTANGILPTDEASTEICTRLRRGGWITFPLVTASVMGLTVAAAGWMANLIVYLIQQFNIKSIDAAQIYGVVNGFTSLFPIAGAVIADSFMGNFSVIIISSLISLLDMILFMLTGMIDYLRPPNRSNSSSSAVSVCESPTSIQFTVLYAAIALASIGLGGTRFTNATMGANQFNEPNSQGVFFNWYFFTLYFASIISFTGVVYVQDNVSWSWGFGLCTAANAVGLVVFLLGKKYYRHVKPQGSPFTSMARVVVASFVKRKMNLSTERKDYYYELQQLLGDALGQPGPGVHSAPTASFR</sequence>
<dbReference type="Pfam" id="PF00854">
    <property type="entry name" value="PTR2"/>
    <property type="match status" value="1"/>
</dbReference>
<accession>A0AAP0IXE2</accession>
<proteinExistence type="inferred from homology"/>
<evidence type="ECO:0000256" key="5">
    <source>
        <dbReference type="ARBA" id="ARBA00023136"/>
    </source>
</evidence>
<dbReference type="GO" id="GO:0016020">
    <property type="term" value="C:membrane"/>
    <property type="evidence" value="ECO:0007669"/>
    <property type="project" value="UniProtKB-SubCell"/>
</dbReference>
<evidence type="ECO:0000256" key="2">
    <source>
        <dbReference type="ARBA" id="ARBA00005982"/>
    </source>
</evidence>
<evidence type="ECO:0000256" key="1">
    <source>
        <dbReference type="ARBA" id="ARBA00004141"/>
    </source>
</evidence>
<dbReference type="PANTHER" id="PTHR11654">
    <property type="entry name" value="OLIGOPEPTIDE TRANSPORTER-RELATED"/>
    <property type="match status" value="1"/>
</dbReference>
<dbReference type="InterPro" id="IPR036259">
    <property type="entry name" value="MFS_trans_sf"/>
</dbReference>
<dbReference type="SUPFAM" id="SSF103473">
    <property type="entry name" value="MFS general substrate transporter"/>
    <property type="match status" value="1"/>
</dbReference>
<dbReference type="EMBL" id="JBBNAE010000005">
    <property type="protein sequence ID" value="KAK9123546.1"/>
    <property type="molecule type" value="Genomic_DNA"/>
</dbReference>
<gene>
    <name evidence="7" type="ORF">Sjap_013148</name>
</gene>
<evidence type="ECO:0000256" key="6">
    <source>
        <dbReference type="SAM" id="Phobius"/>
    </source>
</evidence>
<evidence type="ECO:0000256" key="3">
    <source>
        <dbReference type="ARBA" id="ARBA00022692"/>
    </source>
</evidence>
<keyword evidence="3 6" id="KW-0812">Transmembrane</keyword>
<dbReference type="InterPro" id="IPR000109">
    <property type="entry name" value="POT_fam"/>
</dbReference>
<reference evidence="7 8" key="1">
    <citation type="submission" date="2024-01" db="EMBL/GenBank/DDBJ databases">
        <title>Genome assemblies of Stephania.</title>
        <authorList>
            <person name="Yang L."/>
        </authorList>
    </citation>
    <scope>NUCLEOTIDE SEQUENCE [LARGE SCALE GENOMIC DNA]</scope>
    <source>
        <strain evidence="7">QJT</strain>
        <tissue evidence="7">Leaf</tissue>
    </source>
</reference>
<evidence type="ECO:0000256" key="4">
    <source>
        <dbReference type="ARBA" id="ARBA00022989"/>
    </source>
</evidence>
<feature type="transmembrane region" description="Helical" evidence="6">
    <location>
        <begin position="148"/>
        <end position="168"/>
    </location>
</feature>
<evidence type="ECO:0000313" key="8">
    <source>
        <dbReference type="Proteomes" id="UP001417504"/>
    </source>
</evidence>
<keyword evidence="4 6" id="KW-1133">Transmembrane helix</keyword>
<keyword evidence="8" id="KW-1185">Reference proteome</keyword>
<dbReference type="Proteomes" id="UP001417504">
    <property type="component" value="Unassembled WGS sequence"/>
</dbReference>
<feature type="transmembrane region" description="Helical" evidence="6">
    <location>
        <begin position="218"/>
        <end position="239"/>
    </location>
</feature>
<comment type="similarity">
    <text evidence="2">Belongs to the major facilitator superfamily. Proton-dependent oligopeptide transporter (POT/PTR) (TC 2.A.17) family.</text>
</comment>
<feature type="transmembrane region" description="Helical" evidence="6">
    <location>
        <begin position="189"/>
        <end position="212"/>
    </location>
</feature>
<feature type="transmembrane region" description="Helical" evidence="6">
    <location>
        <begin position="37"/>
        <end position="63"/>
    </location>
</feature>
<protein>
    <submittedName>
        <fullName evidence="7">Uncharacterized protein</fullName>
    </submittedName>
</protein>
<comment type="subcellular location">
    <subcellularLocation>
        <location evidence="1">Membrane</location>
        <topology evidence="1">Multi-pass membrane protein</topology>
    </subcellularLocation>
</comment>
<name>A0AAP0IXE2_9MAGN</name>
<feature type="transmembrane region" description="Helical" evidence="6">
    <location>
        <begin position="75"/>
        <end position="95"/>
    </location>
</feature>
<comment type="caution">
    <text evidence="7">The sequence shown here is derived from an EMBL/GenBank/DDBJ whole genome shotgun (WGS) entry which is preliminary data.</text>
</comment>
<dbReference type="GO" id="GO:0022857">
    <property type="term" value="F:transmembrane transporter activity"/>
    <property type="evidence" value="ECO:0007669"/>
    <property type="project" value="InterPro"/>
</dbReference>
<organism evidence="7 8">
    <name type="scientific">Stephania japonica</name>
    <dbReference type="NCBI Taxonomy" id="461633"/>
    <lineage>
        <taxon>Eukaryota</taxon>
        <taxon>Viridiplantae</taxon>
        <taxon>Streptophyta</taxon>
        <taxon>Embryophyta</taxon>
        <taxon>Tracheophyta</taxon>
        <taxon>Spermatophyta</taxon>
        <taxon>Magnoliopsida</taxon>
        <taxon>Ranunculales</taxon>
        <taxon>Menispermaceae</taxon>
        <taxon>Menispermoideae</taxon>
        <taxon>Cissampelideae</taxon>
        <taxon>Stephania</taxon>
    </lineage>
</organism>
<dbReference type="AlphaFoldDB" id="A0AAP0IXE2"/>